<dbReference type="RefSeq" id="WP_185691154.1">
    <property type="nucleotide sequence ID" value="NZ_JACHVA010000018.1"/>
</dbReference>
<reference evidence="1 2" key="1">
    <citation type="submission" date="2020-07" db="EMBL/GenBank/DDBJ databases">
        <authorList>
            <person name="Feng X."/>
        </authorList>
    </citation>
    <scope>NUCLEOTIDE SEQUENCE [LARGE SCALE GENOMIC DNA]</scope>
    <source>
        <strain evidence="1 2">JCM14086</strain>
    </source>
</reference>
<accession>A0A7X1AV23</accession>
<organism evidence="1 2">
    <name type="scientific">Puniceicoccus vermicola</name>
    <dbReference type="NCBI Taxonomy" id="388746"/>
    <lineage>
        <taxon>Bacteria</taxon>
        <taxon>Pseudomonadati</taxon>
        <taxon>Verrucomicrobiota</taxon>
        <taxon>Opitutia</taxon>
        <taxon>Puniceicoccales</taxon>
        <taxon>Puniceicoccaceae</taxon>
        <taxon>Puniceicoccus</taxon>
    </lineage>
</organism>
<dbReference type="InterPro" id="IPR025332">
    <property type="entry name" value="DUF4238"/>
</dbReference>
<dbReference type="EMBL" id="JACHVA010000018">
    <property type="protein sequence ID" value="MBC2600404.1"/>
    <property type="molecule type" value="Genomic_DNA"/>
</dbReference>
<proteinExistence type="predicted"/>
<dbReference type="Pfam" id="PF14022">
    <property type="entry name" value="DUF4238"/>
    <property type="match status" value="1"/>
</dbReference>
<keyword evidence="2" id="KW-1185">Reference proteome</keyword>
<sequence>MKRSENPRNHHFISQAYLAGFARGNGKRKQVSVFDFENEKEIEATNIRNVGASRDFNRINSTTLDPHFLEKEFSKFETDIRPTVRSIETNGSPTAKEMGVLRTMMSLFAARNPGSRCKIREAEASLSKAILRECVKTPERFESQLKQMRSDGIDVDDWDFLEMKEFIESERYAISPDQSSTIDLELSLIEPIARTMAGRKWSFLRANEDTGFFITSDRPVILNWYDPRNLPLMIKSSPGFGMPNTEVIFPLSSRICMVGSFEGSPDESKVTSKIVGHINANVLNQASKQIYYHPVGFKFHHNNRLFRNDEILDRIKRKAPAP</sequence>
<name>A0A7X1AV23_9BACT</name>
<comment type="caution">
    <text evidence="1">The sequence shown here is derived from an EMBL/GenBank/DDBJ whole genome shotgun (WGS) entry which is preliminary data.</text>
</comment>
<evidence type="ECO:0000313" key="2">
    <source>
        <dbReference type="Proteomes" id="UP000525652"/>
    </source>
</evidence>
<dbReference type="AlphaFoldDB" id="A0A7X1AV23"/>
<gene>
    <name evidence="1" type="ORF">H5P30_01270</name>
</gene>
<dbReference type="Proteomes" id="UP000525652">
    <property type="component" value="Unassembled WGS sequence"/>
</dbReference>
<evidence type="ECO:0000313" key="1">
    <source>
        <dbReference type="EMBL" id="MBC2600404.1"/>
    </source>
</evidence>
<protein>
    <submittedName>
        <fullName evidence="1">DUF4238 domain-containing protein</fullName>
    </submittedName>
</protein>